<protein>
    <submittedName>
        <fullName evidence="9">Kinase-like domain-containing protein</fullName>
    </submittedName>
</protein>
<proteinExistence type="inferred from homology"/>
<dbReference type="GeneID" id="70292547"/>
<dbReference type="InterPro" id="IPR008271">
    <property type="entry name" value="Ser/Thr_kinase_AS"/>
</dbReference>
<evidence type="ECO:0000256" key="1">
    <source>
        <dbReference type="ARBA" id="ARBA00022527"/>
    </source>
</evidence>
<dbReference type="RefSeq" id="XP_046114501.1">
    <property type="nucleotide sequence ID" value="XM_046261644.1"/>
</dbReference>
<reference evidence="9" key="1">
    <citation type="journal article" date="2021" name="IMA Fungus">
        <title>Genomic characterization of three marine fungi, including Emericellopsis atlantica sp. nov. with signatures of a generalist lifestyle and marine biomass degradation.</title>
        <authorList>
            <person name="Hagestad O.C."/>
            <person name="Hou L."/>
            <person name="Andersen J.H."/>
            <person name="Hansen E.H."/>
            <person name="Altermark B."/>
            <person name="Li C."/>
            <person name="Kuhnert E."/>
            <person name="Cox R.J."/>
            <person name="Crous P.W."/>
            <person name="Spatafora J.W."/>
            <person name="Lail K."/>
            <person name="Amirebrahimi M."/>
            <person name="Lipzen A."/>
            <person name="Pangilinan J."/>
            <person name="Andreopoulos W."/>
            <person name="Hayes R.D."/>
            <person name="Ng V."/>
            <person name="Grigoriev I.V."/>
            <person name="Jackson S.A."/>
            <person name="Sutton T.D.S."/>
            <person name="Dobson A.D.W."/>
            <person name="Rama T."/>
        </authorList>
    </citation>
    <scope>NUCLEOTIDE SEQUENCE</scope>
    <source>
        <strain evidence="9">TS7</strain>
    </source>
</reference>
<keyword evidence="5 6" id="KW-0067">ATP-binding</keyword>
<dbReference type="GO" id="GO:0004674">
    <property type="term" value="F:protein serine/threonine kinase activity"/>
    <property type="evidence" value="ECO:0007669"/>
    <property type="project" value="UniProtKB-KW"/>
</dbReference>
<comment type="caution">
    <text evidence="9">The sequence shown here is derived from an EMBL/GenBank/DDBJ whole genome shotgun (WGS) entry which is preliminary data.</text>
</comment>
<dbReference type="PROSITE" id="PS00107">
    <property type="entry name" value="PROTEIN_KINASE_ATP"/>
    <property type="match status" value="1"/>
</dbReference>
<evidence type="ECO:0000256" key="3">
    <source>
        <dbReference type="ARBA" id="ARBA00022741"/>
    </source>
</evidence>
<dbReference type="PANTHER" id="PTHR45646">
    <property type="entry name" value="SERINE/THREONINE-PROTEIN KINASE DOA-RELATED"/>
    <property type="match status" value="1"/>
</dbReference>
<keyword evidence="10" id="KW-1185">Reference proteome</keyword>
<dbReference type="GO" id="GO:0005634">
    <property type="term" value="C:nucleus"/>
    <property type="evidence" value="ECO:0007669"/>
    <property type="project" value="TreeGrafter"/>
</dbReference>
<dbReference type="OrthoDB" id="5979581at2759"/>
<comment type="similarity">
    <text evidence="7">Belongs to the protein kinase superfamily.</text>
</comment>
<evidence type="ECO:0000256" key="2">
    <source>
        <dbReference type="ARBA" id="ARBA00022679"/>
    </source>
</evidence>
<dbReference type="InterPro" id="IPR000719">
    <property type="entry name" value="Prot_kinase_dom"/>
</dbReference>
<evidence type="ECO:0000256" key="5">
    <source>
        <dbReference type="ARBA" id="ARBA00022840"/>
    </source>
</evidence>
<organism evidence="9 10">
    <name type="scientific">Emericellopsis atlantica</name>
    <dbReference type="NCBI Taxonomy" id="2614577"/>
    <lineage>
        <taxon>Eukaryota</taxon>
        <taxon>Fungi</taxon>
        <taxon>Dikarya</taxon>
        <taxon>Ascomycota</taxon>
        <taxon>Pezizomycotina</taxon>
        <taxon>Sordariomycetes</taxon>
        <taxon>Hypocreomycetidae</taxon>
        <taxon>Hypocreales</taxon>
        <taxon>Bionectriaceae</taxon>
        <taxon>Emericellopsis</taxon>
    </lineage>
</organism>
<dbReference type="InterPro" id="IPR051175">
    <property type="entry name" value="CLK_kinases"/>
</dbReference>
<evidence type="ECO:0000256" key="4">
    <source>
        <dbReference type="ARBA" id="ARBA00022777"/>
    </source>
</evidence>
<dbReference type="GO" id="GO:0043484">
    <property type="term" value="P:regulation of RNA splicing"/>
    <property type="evidence" value="ECO:0007669"/>
    <property type="project" value="TreeGrafter"/>
</dbReference>
<dbReference type="SUPFAM" id="SSF56112">
    <property type="entry name" value="Protein kinase-like (PK-like)"/>
    <property type="match status" value="1"/>
</dbReference>
<dbReference type="AlphaFoldDB" id="A0A9P7ZF85"/>
<evidence type="ECO:0000256" key="7">
    <source>
        <dbReference type="RuleBase" id="RU000304"/>
    </source>
</evidence>
<evidence type="ECO:0000256" key="6">
    <source>
        <dbReference type="PROSITE-ProRule" id="PRU10141"/>
    </source>
</evidence>
<dbReference type="PROSITE" id="PS00108">
    <property type="entry name" value="PROTEIN_KINASE_ST"/>
    <property type="match status" value="1"/>
</dbReference>
<keyword evidence="2" id="KW-0808">Transferase</keyword>
<feature type="domain" description="Protein kinase" evidence="8">
    <location>
        <begin position="62"/>
        <end position="407"/>
    </location>
</feature>
<keyword evidence="1 7" id="KW-0723">Serine/threonine-protein kinase</keyword>
<sequence length="413" mass="47320">MSFLTRWFRKVPRAPLHPPRQFPTHRGPLLPVQQLLEEETLPRYSAEHYYPARIGEVLGSRYQIVSKLGFGSTSTVWLARDLNSNQHVALKVFVLSQAVGGPASQELGIHARLASSPQDHPGREAIPHMLGHFEVPSAEGDHQCLVHQPLWNNLQTYLDEPPNGRLSKEALANVLYNVFKALDYLHTECQIVHTDIKPDNIMFGFKDDAALEAVEQAEVDNPSPRKEIDGRVVYRSRRLPEPRNIGPPVLCDFGSALSGPQLRDIDVQPDEYRCPEMILDIPWDNKIDVWNVGCMIWDIFEGEHLFRGIDPEFKVYRGRAHLAEMIAVLGQPQPGLIDRGRLKSKFFSDTYEWQAGNDLLPPTSLEQLEKRLEGNDKELFIDFMNKMLQWAPEDRQTPEELMYDPWLMRHVRG</sequence>
<dbReference type="Gene3D" id="1.10.510.10">
    <property type="entry name" value="Transferase(Phosphotransferase) domain 1"/>
    <property type="match status" value="1"/>
</dbReference>
<dbReference type="Proteomes" id="UP000887229">
    <property type="component" value="Unassembled WGS sequence"/>
</dbReference>
<dbReference type="InterPro" id="IPR011009">
    <property type="entry name" value="Kinase-like_dom_sf"/>
</dbReference>
<name>A0A9P7ZF85_9HYPO</name>
<dbReference type="Gene3D" id="3.30.200.20">
    <property type="entry name" value="Phosphorylase Kinase, domain 1"/>
    <property type="match status" value="1"/>
</dbReference>
<dbReference type="EMBL" id="MU251276">
    <property type="protein sequence ID" value="KAG9250577.1"/>
    <property type="molecule type" value="Genomic_DNA"/>
</dbReference>
<dbReference type="GO" id="GO:0005524">
    <property type="term" value="F:ATP binding"/>
    <property type="evidence" value="ECO:0007669"/>
    <property type="project" value="UniProtKB-UniRule"/>
</dbReference>
<dbReference type="InterPro" id="IPR017441">
    <property type="entry name" value="Protein_kinase_ATP_BS"/>
</dbReference>
<keyword evidence="4 9" id="KW-0418">Kinase</keyword>
<dbReference type="PROSITE" id="PS50011">
    <property type="entry name" value="PROTEIN_KINASE_DOM"/>
    <property type="match status" value="1"/>
</dbReference>
<dbReference type="SMART" id="SM00220">
    <property type="entry name" value="S_TKc"/>
    <property type="match status" value="1"/>
</dbReference>
<dbReference type="Pfam" id="PF00069">
    <property type="entry name" value="Pkinase"/>
    <property type="match status" value="2"/>
</dbReference>
<evidence type="ECO:0000313" key="9">
    <source>
        <dbReference type="EMBL" id="KAG9250577.1"/>
    </source>
</evidence>
<evidence type="ECO:0000313" key="10">
    <source>
        <dbReference type="Proteomes" id="UP000887229"/>
    </source>
</evidence>
<feature type="binding site" evidence="6">
    <location>
        <position position="91"/>
    </location>
    <ligand>
        <name>ATP</name>
        <dbReference type="ChEBI" id="CHEBI:30616"/>
    </ligand>
</feature>
<evidence type="ECO:0000259" key="8">
    <source>
        <dbReference type="PROSITE" id="PS50011"/>
    </source>
</evidence>
<keyword evidence="3 6" id="KW-0547">Nucleotide-binding</keyword>
<gene>
    <name evidence="9" type="ORF">F5Z01DRAFT_629136</name>
</gene>
<accession>A0A9P7ZF85</accession>
<dbReference type="PANTHER" id="PTHR45646:SF11">
    <property type="entry name" value="SERINE_THREONINE-PROTEIN KINASE DOA"/>
    <property type="match status" value="1"/>
</dbReference>